<sequence length="128" mass="12531">MERFAKGALVGVGVGFASLVAIPAAVTALGFGAGGIVGGSTAAWMMSLGGGTTPAIVSVCQSIGATGVIAGSTAVKCGLAAGAVTAMASSDSPKGTKKGKPQKKKSPKRNGSESEEDEEEEEGMRKSK</sequence>
<dbReference type="GO" id="GO:0016020">
    <property type="term" value="C:membrane"/>
    <property type="evidence" value="ECO:0007669"/>
    <property type="project" value="UniProtKB-SubCell"/>
</dbReference>
<evidence type="ECO:0000256" key="6">
    <source>
        <dbReference type="SAM" id="MobiDB-lite"/>
    </source>
</evidence>
<keyword evidence="4" id="KW-1133">Transmembrane helix</keyword>
<keyword evidence="8" id="KW-1185">Reference proteome</keyword>
<evidence type="ECO:0000256" key="2">
    <source>
        <dbReference type="ARBA" id="ARBA00007262"/>
    </source>
</evidence>
<protein>
    <submittedName>
        <fullName evidence="7">Uncharacterized protein</fullName>
    </submittedName>
</protein>
<accession>A0AA39LS12</accession>
<feature type="compositionally biased region" description="Basic residues" evidence="6">
    <location>
        <begin position="95"/>
        <end position="108"/>
    </location>
</feature>
<evidence type="ECO:0000256" key="1">
    <source>
        <dbReference type="ARBA" id="ARBA00004141"/>
    </source>
</evidence>
<dbReference type="InterPro" id="IPR038213">
    <property type="entry name" value="IFI6/IFI27-like_sf"/>
</dbReference>
<dbReference type="EMBL" id="JAUCMV010000004">
    <property type="protein sequence ID" value="KAK0407240.1"/>
    <property type="molecule type" value="Genomic_DNA"/>
</dbReference>
<proteinExistence type="inferred from homology"/>
<comment type="similarity">
    <text evidence="2">Belongs to the IFI6/IFI27 family.</text>
</comment>
<dbReference type="PANTHER" id="PTHR16932:SF18">
    <property type="entry name" value="INTERFERON, ALPHA-INDUCIBLE PROTEIN 27-LIKE 2"/>
    <property type="match status" value="1"/>
</dbReference>
<dbReference type="Gene3D" id="6.10.110.10">
    <property type="match status" value="1"/>
</dbReference>
<evidence type="ECO:0000313" key="7">
    <source>
        <dbReference type="EMBL" id="KAK0407240.1"/>
    </source>
</evidence>
<evidence type="ECO:0000256" key="5">
    <source>
        <dbReference type="ARBA" id="ARBA00023136"/>
    </source>
</evidence>
<dbReference type="AlphaFoldDB" id="A0AA39LS12"/>
<organism evidence="7 8">
    <name type="scientific">Steinernema hermaphroditum</name>
    <dbReference type="NCBI Taxonomy" id="289476"/>
    <lineage>
        <taxon>Eukaryota</taxon>
        <taxon>Metazoa</taxon>
        <taxon>Ecdysozoa</taxon>
        <taxon>Nematoda</taxon>
        <taxon>Chromadorea</taxon>
        <taxon>Rhabditida</taxon>
        <taxon>Tylenchina</taxon>
        <taxon>Panagrolaimomorpha</taxon>
        <taxon>Strongyloidoidea</taxon>
        <taxon>Steinernematidae</taxon>
        <taxon>Steinernema</taxon>
    </lineage>
</organism>
<dbReference type="InterPro" id="IPR009311">
    <property type="entry name" value="IFI6/IFI27-like"/>
</dbReference>
<reference evidence="7" key="1">
    <citation type="submission" date="2023-06" db="EMBL/GenBank/DDBJ databases">
        <title>Genomic analysis of the entomopathogenic nematode Steinernema hermaphroditum.</title>
        <authorList>
            <person name="Schwarz E.M."/>
            <person name="Heppert J.K."/>
            <person name="Baniya A."/>
            <person name="Schwartz H.T."/>
            <person name="Tan C.-H."/>
            <person name="Antoshechkin I."/>
            <person name="Sternberg P.W."/>
            <person name="Goodrich-Blair H."/>
            <person name="Dillman A.R."/>
        </authorList>
    </citation>
    <scope>NUCLEOTIDE SEQUENCE</scope>
    <source>
        <strain evidence="7">PS9179</strain>
        <tissue evidence="7">Whole animal</tissue>
    </source>
</reference>
<evidence type="ECO:0000256" key="4">
    <source>
        <dbReference type="ARBA" id="ARBA00022989"/>
    </source>
</evidence>
<dbReference type="Pfam" id="PF06140">
    <property type="entry name" value="Ifi-6-16"/>
    <property type="match status" value="1"/>
</dbReference>
<comment type="caution">
    <text evidence="7">The sequence shown here is derived from an EMBL/GenBank/DDBJ whole genome shotgun (WGS) entry which is preliminary data.</text>
</comment>
<gene>
    <name evidence="7" type="ORF">QR680_019098</name>
</gene>
<name>A0AA39LS12_9BILA</name>
<evidence type="ECO:0000313" key="8">
    <source>
        <dbReference type="Proteomes" id="UP001175271"/>
    </source>
</evidence>
<comment type="subcellular location">
    <subcellularLocation>
        <location evidence="1">Membrane</location>
        <topology evidence="1">Multi-pass membrane protein</topology>
    </subcellularLocation>
</comment>
<keyword evidence="5" id="KW-0472">Membrane</keyword>
<dbReference type="PANTHER" id="PTHR16932">
    <property type="entry name" value="INTERFERON ALPHA-INDUCIBLE PROTEIN 27"/>
    <property type="match status" value="1"/>
</dbReference>
<keyword evidence="3" id="KW-0812">Transmembrane</keyword>
<dbReference type="Proteomes" id="UP001175271">
    <property type="component" value="Unassembled WGS sequence"/>
</dbReference>
<evidence type="ECO:0000256" key="3">
    <source>
        <dbReference type="ARBA" id="ARBA00022692"/>
    </source>
</evidence>
<feature type="region of interest" description="Disordered" evidence="6">
    <location>
        <begin position="85"/>
        <end position="128"/>
    </location>
</feature>
<feature type="compositionally biased region" description="Acidic residues" evidence="6">
    <location>
        <begin position="113"/>
        <end position="122"/>
    </location>
</feature>